<dbReference type="WBParaSite" id="Csp11.Scaffold630.g22280.t1">
    <property type="protein sequence ID" value="Csp11.Scaffold630.g22280.t1"/>
    <property type="gene ID" value="Csp11.Scaffold630.g22280"/>
</dbReference>
<keyword evidence="1" id="KW-0812">Transmembrane</keyword>
<proteinExistence type="predicted"/>
<evidence type="ECO:0000313" key="3">
    <source>
        <dbReference type="WBParaSite" id="Csp11.Scaffold630.g22280.t1"/>
    </source>
</evidence>
<keyword evidence="1" id="KW-1133">Transmembrane helix</keyword>
<evidence type="ECO:0000256" key="1">
    <source>
        <dbReference type="SAM" id="Phobius"/>
    </source>
</evidence>
<organism evidence="2 3">
    <name type="scientific">Caenorhabditis tropicalis</name>
    <dbReference type="NCBI Taxonomy" id="1561998"/>
    <lineage>
        <taxon>Eukaryota</taxon>
        <taxon>Metazoa</taxon>
        <taxon>Ecdysozoa</taxon>
        <taxon>Nematoda</taxon>
        <taxon>Chromadorea</taxon>
        <taxon>Rhabditida</taxon>
        <taxon>Rhabditina</taxon>
        <taxon>Rhabditomorpha</taxon>
        <taxon>Rhabditoidea</taxon>
        <taxon>Rhabditidae</taxon>
        <taxon>Peloderinae</taxon>
        <taxon>Caenorhabditis</taxon>
    </lineage>
</organism>
<evidence type="ECO:0000313" key="2">
    <source>
        <dbReference type="Proteomes" id="UP000095282"/>
    </source>
</evidence>
<dbReference type="Proteomes" id="UP000095282">
    <property type="component" value="Unplaced"/>
</dbReference>
<dbReference type="AlphaFoldDB" id="A0A1I7V4E4"/>
<keyword evidence="1" id="KW-0472">Membrane</keyword>
<reference evidence="3" key="1">
    <citation type="submission" date="2016-11" db="UniProtKB">
        <authorList>
            <consortium name="WormBaseParasite"/>
        </authorList>
    </citation>
    <scope>IDENTIFICATION</scope>
</reference>
<feature type="transmembrane region" description="Helical" evidence="1">
    <location>
        <begin position="20"/>
        <end position="40"/>
    </location>
</feature>
<name>A0A1I7V4E4_9PELO</name>
<protein>
    <submittedName>
        <fullName evidence="3">Uncharacterized protein</fullName>
    </submittedName>
</protein>
<sequence>MTMLPSLSNPFHKLSNFYYLNFSILHLNLTFSPLFFIFFARHAPRQQLNETNTFAPFFKRITVSSSDRRAARNAEQRRE</sequence>
<keyword evidence="2" id="KW-1185">Reference proteome</keyword>
<accession>A0A1I7V4E4</accession>